<dbReference type="GO" id="GO:0042721">
    <property type="term" value="C:TIM22 mitochondrial import inner membrane insertion complex"/>
    <property type="evidence" value="ECO:0007669"/>
    <property type="project" value="UniProtKB-UniRule"/>
</dbReference>
<dbReference type="Proteomes" id="UP000193218">
    <property type="component" value="Unassembled WGS sequence"/>
</dbReference>
<evidence type="ECO:0000256" key="7">
    <source>
        <dbReference type="ARBA" id="ARBA00023128"/>
    </source>
</evidence>
<evidence type="ECO:0000256" key="6">
    <source>
        <dbReference type="ARBA" id="ARBA00022989"/>
    </source>
</evidence>
<dbReference type="PANTHER" id="PTHR14110:SF0">
    <property type="entry name" value="MITOCHONDRIAL IMPORT INNER MEMBRANE TRANSLOCASE SUBUNIT TIM22"/>
    <property type="match status" value="1"/>
</dbReference>
<evidence type="ECO:0000256" key="3">
    <source>
        <dbReference type="ARBA" id="ARBA00020722"/>
    </source>
</evidence>
<dbReference type="Pfam" id="PF02466">
    <property type="entry name" value="Tim17"/>
    <property type="match status" value="1"/>
</dbReference>
<keyword evidence="11" id="KW-1185">Reference proteome</keyword>
<protein>
    <recommendedName>
        <fullName evidence="3 9">Mitochondrial import inner membrane translocase subunit TIM22</fullName>
    </recommendedName>
</protein>
<dbReference type="GeneID" id="33558070"/>
<keyword evidence="9" id="KW-0811">Translocation</keyword>
<comment type="subcellular location">
    <subcellularLocation>
        <location evidence="1 9">Mitochondrion inner membrane</location>
        <topology evidence="1 9">Multi-pass membrane protein</topology>
    </subcellularLocation>
</comment>
<proteinExistence type="inferred from homology"/>
<keyword evidence="6" id="KW-1133">Transmembrane helix</keyword>
<accession>A0A1Y1UDA1</accession>
<evidence type="ECO:0000256" key="2">
    <source>
        <dbReference type="ARBA" id="ARBA00008444"/>
    </source>
</evidence>
<keyword evidence="7 9" id="KW-0496">Mitochondrion</keyword>
<dbReference type="FunCoup" id="A0A1Y1UDA1">
    <property type="interactions" value="317"/>
</dbReference>
<dbReference type="STRING" id="4999.A0A1Y1UDA1"/>
<keyword evidence="5 9" id="KW-0999">Mitochondrion inner membrane</keyword>
<comment type="subunit">
    <text evidence="9">Component of the TIM22 complex.</text>
</comment>
<keyword evidence="9" id="KW-0653">Protein transport</keyword>
<evidence type="ECO:0000256" key="5">
    <source>
        <dbReference type="ARBA" id="ARBA00022792"/>
    </source>
</evidence>
<evidence type="ECO:0000256" key="8">
    <source>
        <dbReference type="ARBA" id="ARBA00023136"/>
    </source>
</evidence>
<evidence type="ECO:0000256" key="9">
    <source>
        <dbReference type="RuleBase" id="RU367038"/>
    </source>
</evidence>
<comment type="function">
    <text evidence="9">Essential core component of the TIM22 complex, a complex that mediates the import and insertion of multi-pass transmembrane proteins into the mitochondrial inner membrane. In the TIM22 complex, it constitutes the voltage-activated and signal-gated channel. Forms a twin-pore translocase that uses the membrane potential as external driving force in 2 voltage-dependent steps.</text>
</comment>
<evidence type="ECO:0000313" key="10">
    <source>
        <dbReference type="EMBL" id="ORX36003.1"/>
    </source>
</evidence>
<keyword evidence="8" id="KW-0472">Membrane</keyword>
<dbReference type="GO" id="GO:0045039">
    <property type="term" value="P:protein insertion into mitochondrial inner membrane"/>
    <property type="evidence" value="ECO:0007669"/>
    <property type="project" value="UniProtKB-UniRule"/>
</dbReference>
<dbReference type="RefSeq" id="XP_021870132.1">
    <property type="nucleotide sequence ID" value="XM_022016261.1"/>
</dbReference>
<dbReference type="EMBL" id="NBSH01000009">
    <property type="protein sequence ID" value="ORX36003.1"/>
    <property type="molecule type" value="Genomic_DNA"/>
</dbReference>
<gene>
    <name evidence="10" type="ORF">BD324DRAFT_629825</name>
</gene>
<keyword evidence="4" id="KW-0812">Transmembrane</keyword>
<evidence type="ECO:0000313" key="11">
    <source>
        <dbReference type="Proteomes" id="UP000193218"/>
    </source>
</evidence>
<dbReference type="OrthoDB" id="75343at2759"/>
<sequence>MTSPLNALSAPLFFPGNEPLPPGVLPEEVDAWRQAQVYQKWIGYIPESCPFKLAISGAMGFGLGGFFSLMQATFAYEDPLSRASGKLANATLGTQAKVVFRDMGRNMWSSGRGFAKVGALYAGTECIIEGYRAKNDITNAVSAGFVSGAVLARNSGPKAMLGGGAAFAAFSYAIDWYMRKPPAEEM</sequence>
<dbReference type="InParanoid" id="A0A1Y1UDA1"/>
<comment type="similarity">
    <text evidence="2 9">Belongs to the Tim17/Tim22/Tim23 family.</text>
</comment>
<organism evidence="10 11">
    <name type="scientific">Kockovaella imperatae</name>
    <dbReference type="NCBI Taxonomy" id="4999"/>
    <lineage>
        <taxon>Eukaryota</taxon>
        <taxon>Fungi</taxon>
        <taxon>Dikarya</taxon>
        <taxon>Basidiomycota</taxon>
        <taxon>Agaricomycotina</taxon>
        <taxon>Tremellomycetes</taxon>
        <taxon>Tremellales</taxon>
        <taxon>Cuniculitremaceae</taxon>
        <taxon>Kockovaella</taxon>
    </lineage>
</organism>
<evidence type="ECO:0000256" key="4">
    <source>
        <dbReference type="ARBA" id="ARBA00022692"/>
    </source>
</evidence>
<keyword evidence="9" id="KW-0813">Transport</keyword>
<dbReference type="GO" id="GO:0008320">
    <property type="term" value="F:protein transmembrane transporter activity"/>
    <property type="evidence" value="ECO:0007669"/>
    <property type="project" value="UniProtKB-UniRule"/>
</dbReference>
<name>A0A1Y1UDA1_9TREE</name>
<dbReference type="InterPro" id="IPR039175">
    <property type="entry name" value="TIM22"/>
</dbReference>
<dbReference type="AlphaFoldDB" id="A0A1Y1UDA1"/>
<reference evidence="10 11" key="1">
    <citation type="submission" date="2017-03" db="EMBL/GenBank/DDBJ databases">
        <title>Widespread Adenine N6-methylation of Active Genes in Fungi.</title>
        <authorList>
            <consortium name="DOE Joint Genome Institute"/>
            <person name="Mondo S.J."/>
            <person name="Dannebaum R.O."/>
            <person name="Kuo R.C."/>
            <person name="Louie K.B."/>
            <person name="Bewick A.J."/>
            <person name="Labutti K."/>
            <person name="Haridas S."/>
            <person name="Kuo A."/>
            <person name="Salamov A."/>
            <person name="Ahrendt S.R."/>
            <person name="Lau R."/>
            <person name="Bowen B.P."/>
            <person name="Lipzen A."/>
            <person name="Sullivan W."/>
            <person name="Andreopoulos W.B."/>
            <person name="Clum A."/>
            <person name="Lindquist E."/>
            <person name="Daum C."/>
            <person name="Northen T.R."/>
            <person name="Ramamoorthy G."/>
            <person name="Schmitz R.J."/>
            <person name="Gryganskyi A."/>
            <person name="Culley D."/>
            <person name="Magnuson J."/>
            <person name="James T.Y."/>
            <person name="O'Malley M.A."/>
            <person name="Stajich J.E."/>
            <person name="Spatafora J.W."/>
            <person name="Visel A."/>
            <person name="Grigoriev I.V."/>
        </authorList>
    </citation>
    <scope>NUCLEOTIDE SEQUENCE [LARGE SCALE GENOMIC DNA]</scope>
    <source>
        <strain evidence="10 11">NRRL Y-17943</strain>
    </source>
</reference>
<dbReference type="GO" id="GO:0030943">
    <property type="term" value="F:mitochondrion targeting sequence binding"/>
    <property type="evidence" value="ECO:0007669"/>
    <property type="project" value="TreeGrafter"/>
</dbReference>
<evidence type="ECO:0000256" key="1">
    <source>
        <dbReference type="ARBA" id="ARBA00004448"/>
    </source>
</evidence>
<comment type="caution">
    <text evidence="10">The sequence shown here is derived from an EMBL/GenBank/DDBJ whole genome shotgun (WGS) entry which is preliminary data.</text>
</comment>
<dbReference type="PANTHER" id="PTHR14110">
    <property type="entry name" value="MITOCHONDRIAL IMPORT INNER MEMBRANE TRANSLOCASE SUBUNIT TIM22"/>
    <property type="match status" value="1"/>
</dbReference>